<evidence type="ECO:0000313" key="17">
    <source>
        <dbReference type="EMBL" id="MBG9376362.1"/>
    </source>
</evidence>
<keyword evidence="6" id="KW-0444">Lipid biosynthesis</keyword>
<dbReference type="Proteomes" id="UP000628448">
    <property type="component" value="Unassembled WGS sequence"/>
</dbReference>
<accession>A0A931GYJ7</accession>
<evidence type="ECO:0000256" key="8">
    <source>
        <dbReference type="ARBA" id="ARBA00022692"/>
    </source>
</evidence>
<evidence type="ECO:0000256" key="14">
    <source>
        <dbReference type="ARBA" id="ARBA00032361"/>
    </source>
</evidence>
<dbReference type="InterPro" id="IPR043130">
    <property type="entry name" value="CDP-OH_PTrfase_TM_dom"/>
</dbReference>
<dbReference type="PANTHER" id="PTHR14269">
    <property type="entry name" value="CDP-DIACYLGLYCEROL--GLYCEROL-3-PHOSPHATE 3-PHOSPHATIDYLTRANSFERASE-RELATED"/>
    <property type="match status" value="1"/>
</dbReference>
<evidence type="ECO:0000256" key="3">
    <source>
        <dbReference type="ARBA" id="ARBA00010441"/>
    </source>
</evidence>
<dbReference type="NCBIfam" id="TIGR00473">
    <property type="entry name" value="pssA"/>
    <property type="match status" value="1"/>
</dbReference>
<organism evidence="17 18">
    <name type="scientific">Panacibacter microcysteis</name>
    <dbReference type="NCBI Taxonomy" id="2793269"/>
    <lineage>
        <taxon>Bacteria</taxon>
        <taxon>Pseudomonadati</taxon>
        <taxon>Bacteroidota</taxon>
        <taxon>Chitinophagia</taxon>
        <taxon>Chitinophagales</taxon>
        <taxon>Chitinophagaceae</taxon>
        <taxon>Panacibacter</taxon>
    </lineage>
</organism>
<comment type="subcellular location">
    <subcellularLocation>
        <location evidence="2">Endomembrane system</location>
        <topology evidence="2">Multi-pass membrane protein</topology>
    </subcellularLocation>
</comment>
<dbReference type="PROSITE" id="PS51257">
    <property type="entry name" value="PROKAR_LIPOPROTEIN"/>
    <property type="match status" value="1"/>
</dbReference>
<dbReference type="GO" id="GO:0016020">
    <property type="term" value="C:membrane"/>
    <property type="evidence" value="ECO:0007669"/>
    <property type="project" value="InterPro"/>
</dbReference>
<gene>
    <name evidence="17" type="primary">pssA</name>
    <name evidence="17" type="ORF">I5907_08960</name>
</gene>
<keyword evidence="8 16" id="KW-0812">Transmembrane</keyword>
<feature type="transmembrane region" description="Helical" evidence="16">
    <location>
        <begin position="82"/>
        <end position="101"/>
    </location>
</feature>
<dbReference type="GO" id="GO:0003882">
    <property type="term" value="F:CDP-diacylglycerol-serine O-phosphatidyltransferase activity"/>
    <property type="evidence" value="ECO:0007669"/>
    <property type="project" value="UniProtKB-EC"/>
</dbReference>
<dbReference type="GO" id="GO:0012505">
    <property type="term" value="C:endomembrane system"/>
    <property type="evidence" value="ECO:0007669"/>
    <property type="project" value="UniProtKB-SubCell"/>
</dbReference>
<evidence type="ECO:0000256" key="16">
    <source>
        <dbReference type="SAM" id="Phobius"/>
    </source>
</evidence>
<sequence>MKQIPNIFTLLNLVFGCMAIVCILQYGLSYTVNDNAEAFVIMPEKIYMASIFIGCAAVIDFLDGFVARLLKASSEIGKQLDSLADVVSFGVAPGLIVYQFLRLSFAQQEGGLDVSTAWLLPAFVIPCAGAYRLARFNIDTTQSHGFKGVPIPAAGLLVASFPLIYWFSNTDLIIKLFTNQWFWYVVILVVSYLMVSKLPMLALKFSGVSIKKLMPFISIAAIAAITAITFGWIAVPVSFVAYVILSLLVKQKES</sequence>
<keyword evidence="10" id="KW-0443">Lipid metabolism</keyword>
<dbReference type="Gene3D" id="1.20.120.1760">
    <property type="match status" value="1"/>
</dbReference>
<feature type="transmembrane region" description="Helical" evidence="16">
    <location>
        <begin position="216"/>
        <end position="249"/>
    </location>
</feature>
<dbReference type="EC" id="2.7.8.8" evidence="4"/>
<evidence type="ECO:0000256" key="13">
    <source>
        <dbReference type="ARBA" id="ARBA00023264"/>
    </source>
</evidence>
<feature type="transmembrane region" description="Helical" evidence="16">
    <location>
        <begin position="7"/>
        <end position="26"/>
    </location>
</feature>
<evidence type="ECO:0000256" key="7">
    <source>
        <dbReference type="ARBA" id="ARBA00022679"/>
    </source>
</evidence>
<evidence type="ECO:0000313" key="18">
    <source>
        <dbReference type="Proteomes" id="UP000628448"/>
    </source>
</evidence>
<keyword evidence="13" id="KW-1208">Phospholipid metabolism</keyword>
<evidence type="ECO:0000256" key="4">
    <source>
        <dbReference type="ARBA" id="ARBA00013174"/>
    </source>
</evidence>
<dbReference type="AlphaFoldDB" id="A0A931GYJ7"/>
<feature type="transmembrane region" description="Helical" evidence="16">
    <location>
        <begin position="46"/>
        <end position="70"/>
    </location>
</feature>
<evidence type="ECO:0000256" key="15">
    <source>
        <dbReference type="RuleBase" id="RU003750"/>
    </source>
</evidence>
<protein>
    <recommendedName>
        <fullName evidence="5">CDP-diacylglycerol--serine O-phosphatidyltransferase</fullName>
        <ecNumber evidence="4">2.7.8.8</ecNumber>
    </recommendedName>
    <alternativeName>
        <fullName evidence="14">Phosphatidylserine synthase</fullName>
    </alternativeName>
</protein>
<keyword evidence="9 16" id="KW-1133">Transmembrane helix</keyword>
<dbReference type="PROSITE" id="PS00379">
    <property type="entry name" value="CDP_ALCOHOL_P_TRANSF"/>
    <property type="match status" value="1"/>
</dbReference>
<feature type="transmembrane region" description="Helical" evidence="16">
    <location>
        <begin position="116"/>
        <end position="134"/>
    </location>
</feature>
<evidence type="ECO:0000256" key="9">
    <source>
        <dbReference type="ARBA" id="ARBA00022989"/>
    </source>
</evidence>
<evidence type="ECO:0000256" key="10">
    <source>
        <dbReference type="ARBA" id="ARBA00023098"/>
    </source>
</evidence>
<dbReference type="RefSeq" id="WP_196990375.1">
    <property type="nucleotide sequence ID" value="NZ_JADWYR010000001.1"/>
</dbReference>
<keyword evidence="12" id="KW-0594">Phospholipid biosynthesis</keyword>
<keyword evidence="7 15" id="KW-0808">Transferase</keyword>
<dbReference type="InterPro" id="IPR048254">
    <property type="entry name" value="CDP_ALCOHOL_P_TRANSF_CS"/>
</dbReference>
<dbReference type="InterPro" id="IPR050324">
    <property type="entry name" value="CDP-alcohol_PTase-I"/>
</dbReference>
<keyword evidence="11 16" id="KW-0472">Membrane</keyword>
<dbReference type="EMBL" id="JADWYR010000001">
    <property type="protein sequence ID" value="MBG9376362.1"/>
    <property type="molecule type" value="Genomic_DNA"/>
</dbReference>
<dbReference type="PANTHER" id="PTHR14269:SF61">
    <property type="entry name" value="CDP-DIACYLGLYCEROL--SERINE O-PHOSPHATIDYLTRANSFERASE"/>
    <property type="match status" value="1"/>
</dbReference>
<dbReference type="InterPro" id="IPR000462">
    <property type="entry name" value="CDP-OH_P_trans"/>
</dbReference>
<evidence type="ECO:0000256" key="12">
    <source>
        <dbReference type="ARBA" id="ARBA00023209"/>
    </source>
</evidence>
<comment type="similarity">
    <text evidence="3 15">Belongs to the CDP-alcohol phosphatidyltransferase class-I family.</text>
</comment>
<dbReference type="GO" id="GO:0008654">
    <property type="term" value="P:phospholipid biosynthetic process"/>
    <property type="evidence" value="ECO:0007669"/>
    <property type="project" value="UniProtKB-KW"/>
</dbReference>
<dbReference type="Pfam" id="PF01066">
    <property type="entry name" value="CDP-OH_P_transf"/>
    <property type="match status" value="1"/>
</dbReference>
<evidence type="ECO:0000256" key="11">
    <source>
        <dbReference type="ARBA" id="ARBA00023136"/>
    </source>
</evidence>
<reference evidence="17" key="1">
    <citation type="submission" date="2020-11" db="EMBL/GenBank/DDBJ databases">
        <title>Bacterial whole genome sequence for Panacibacter sp. DH6.</title>
        <authorList>
            <person name="Le V."/>
            <person name="Ko S."/>
            <person name="Ahn C.-Y."/>
            <person name="Oh H.-M."/>
        </authorList>
    </citation>
    <scope>NUCLEOTIDE SEQUENCE</scope>
    <source>
        <strain evidence="17">DH6</strain>
    </source>
</reference>
<evidence type="ECO:0000256" key="5">
    <source>
        <dbReference type="ARBA" id="ARBA00017171"/>
    </source>
</evidence>
<feature type="transmembrane region" description="Helical" evidence="16">
    <location>
        <begin position="146"/>
        <end position="167"/>
    </location>
</feature>
<keyword evidence="18" id="KW-1185">Reference proteome</keyword>
<feature type="transmembrane region" description="Helical" evidence="16">
    <location>
        <begin position="173"/>
        <end position="195"/>
    </location>
</feature>
<proteinExistence type="inferred from homology"/>
<comment type="catalytic activity">
    <reaction evidence="1">
        <text>a CDP-1,2-diacyl-sn-glycerol + L-serine = a 1,2-diacyl-sn-glycero-3-phospho-L-serine + CMP + H(+)</text>
        <dbReference type="Rhea" id="RHEA:16913"/>
        <dbReference type="ChEBI" id="CHEBI:15378"/>
        <dbReference type="ChEBI" id="CHEBI:33384"/>
        <dbReference type="ChEBI" id="CHEBI:57262"/>
        <dbReference type="ChEBI" id="CHEBI:58332"/>
        <dbReference type="ChEBI" id="CHEBI:60377"/>
        <dbReference type="EC" id="2.7.8.8"/>
    </reaction>
</comment>
<evidence type="ECO:0000256" key="6">
    <source>
        <dbReference type="ARBA" id="ARBA00022516"/>
    </source>
</evidence>
<evidence type="ECO:0000256" key="2">
    <source>
        <dbReference type="ARBA" id="ARBA00004127"/>
    </source>
</evidence>
<evidence type="ECO:0000256" key="1">
    <source>
        <dbReference type="ARBA" id="ARBA00000287"/>
    </source>
</evidence>
<dbReference type="InterPro" id="IPR004533">
    <property type="entry name" value="CDP-diaglyc--ser_O-PTrfase"/>
</dbReference>
<comment type="caution">
    <text evidence="17">The sequence shown here is derived from an EMBL/GenBank/DDBJ whole genome shotgun (WGS) entry which is preliminary data.</text>
</comment>
<name>A0A931GYJ7_9BACT</name>